<sequence>MKDGLGNRILGDPAQGVVKPTLEVKSLYAKSDVGHTKIRHDGFGLLRGDDGLYLDDGWDSDDIRTLARGAEAQIQKGSVKNVEEVEGTDIVKATSLSEQRKSIVLISNHRLTIRLLGLKLISEGWLLTLLELLISGLVIQVKRGRKPGFKSKADQSLKSHGMRMWFHKAGDVVLQRMMGAMEGSEMISNVSWNIEEEITKVIDT</sequence>
<evidence type="ECO:0000313" key="2">
    <source>
        <dbReference type="Proteomes" id="UP001064489"/>
    </source>
</evidence>
<comment type="caution">
    <text evidence="1">The sequence shown here is derived from an EMBL/GenBank/DDBJ whole genome shotgun (WGS) entry which is preliminary data.</text>
</comment>
<proteinExistence type="predicted"/>
<reference evidence="1" key="2">
    <citation type="submission" date="2023-02" db="EMBL/GenBank/DDBJ databases">
        <authorList>
            <person name="Swenson N.G."/>
            <person name="Wegrzyn J.L."/>
            <person name="Mcevoy S.L."/>
        </authorList>
    </citation>
    <scope>NUCLEOTIDE SEQUENCE</scope>
    <source>
        <strain evidence="1">91603</strain>
        <tissue evidence="1">Leaf</tissue>
    </source>
</reference>
<dbReference type="AlphaFoldDB" id="A0AAD5NJD4"/>
<keyword evidence="2" id="KW-1185">Reference proteome</keyword>
<protein>
    <submittedName>
        <fullName evidence="1">Uncharacterized protein</fullName>
    </submittedName>
</protein>
<gene>
    <name evidence="1" type="ORF">LWI28_011195</name>
</gene>
<name>A0AAD5NJD4_ACENE</name>
<accession>A0AAD5NJD4</accession>
<organism evidence="1 2">
    <name type="scientific">Acer negundo</name>
    <name type="common">Box elder</name>
    <dbReference type="NCBI Taxonomy" id="4023"/>
    <lineage>
        <taxon>Eukaryota</taxon>
        <taxon>Viridiplantae</taxon>
        <taxon>Streptophyta</taxon>
        <taxon>Embryophyta</taxon>
        <taxon>Tracheophyta</taxon>
        <taxon>Spermatophyta</taxon>
        <taxon>Magnoliopsida</taxon>
        <taxon>eudicotyledons</taxon>
        <taxon>Gunneridae</taxon>
        <taxon>Pentapetalae</taxon>
        <taxon>rosids</taxon>
        <taxon>malvids</taxon>
        <taxon>Sapindales</taxon>
        <taxon>Sapindaceae</taxon>
        <taxon>Hippocastanoideae</taxon>
        <taxon>Acereae</taxon>
        <taxon>Acer</taxon>
    </lineage>
</organism>
<dbReference type="EMBL" id="JAJSOW010000106">
    <property type="protein sequence ID" value="KAI9160752.1"/>
    <property type="molecule type" value="Genomic_DNA"/>
</dbReference>
<dbReference type="Proteomes" id="UP001064489">
    <property type="component" value="Chromosome 2"/>
</dbReference>
<reference evidence="1" key="1">
    <citation type="journal article" date="2022" name="Plant J.">
        <title>Strategies of tolerance reflected in two North American maple genomes.</title>
        <authorList>
            <person name="McEvoy S.L."/>
            <person name="Sezen U.U."/>
            <person name="Trouern-Trend A."/>
            <person name="McMahon S.M."/>
            <person name="Schaberg P.G."/>
            <person name="Yang J."/>
            <person name="Wegrzyn J.L."/>
            <person name="Swenson N.G."/>
        </authorList>
    </citation>
    <scope>NUCLEOTIDE SEQUENCE</scope>
    <source>
        <strain evidence="1">91603</strain>
    </source>
</reference>
<evidence type="ECO:0000313" key="1">
    <source>
        <dbReference type="EMBL" id="KAI9160752.1"/>
    </source>
</evidence>